<keyword evidence="6 8" id="KW-1133">Transmembrane helix</keyword>
<dbReference type="EMBL" id="VNFH01000002">
    <property type="protein sequence ID" value="TVU72704.1"/>
    <property type="molecule type" value="Genomic_DNA"/>
</dbReference>
<feature type="transmembrane region" description="Helical" evidence="8">
    <location>
        <begin position="26"/>
        <end position="47"/>
    </location>
</feature>
<feature type="transmembrane region" description="Helical" evidence="8">
    <location>
        <begin position="403"/>
        <end position="423"/>
    </location>
</feature>
<comment type="subcellular location">
    <subcellularLocation>
        <location evidence="1">Cell membrane</location>
        <topology evidence="1">Multi-pass membrane protein</topology>
    </subcellularLocation>
</comment>
<comment type="similarity">
    <text evidence="2">Belongs to the binding-protein-dependent transport system permease family. FecCD subfamily.</text>
</comment>
<feature type="transmembrane region" description="Helical" evidence="8">
    <location>
        <begin position="288"/>
        <end position="314"/>
    </location>
</feature>
<dbReference type="RefSeq" id="WP_084488051.1">
    <property type="nucleotide sequence ID" value="NZ_CAWOWR010000076.1"/>
</dbReference>
<dbReference type="InterPro" id="IPR000522">
    <property type="entry name" value="ABC_transptr_permease_BtuC"/>
</dbReference>
<feature type="transmembrane region" description="Helical" evidence="8">
    <location>
        <begin position="124"/>
        <end position="148"/>
    </location>
</feature>
<feature type="transmembrane region" description="Helical" evidence="8">
    <location>
        <begin position="501"/>
        <end position="520"/>
    </location>
</feature>
<organism evidence="9 10">
    <name type="scientific">Cobetia crustatorum</name>
    <dbReference type="NCBI Taxonomy" id="553385"/>
    <lineage>
        <taxon>Bacteria</taxon>
        <taxon>Pseudomonadati</taxon>
        <taxon>Pseudomonadota</taxon>
        <taxon>Gammaproteobacteria</taxon>
        <taxon>Oceanospirillales</taxon>
        <taxon>Halomonadaceae</taxon>
        <taxon>Cobetia</taxon>
    </lineage>
</organism>
<dbReference type="Pfam" id="PF01032">
    <property type="entry name" value="FecCD"/>
    <property type="match status" value="2"/>
</dbReference>
<dbReference type="STRING" id="553385.GCA_000591415_01930"/>
<feature type="transmembrane region" description="Helical" evidence="8">
    <location>
        <begin position="663"/>
        <end position="680"/>
    </location>
</feature>
<protein>
    <submittedName>
        <fullName evidence="9">Fe(3+)-hydroxamate ABC transporter permease FhuB</fullName>
    </submittedName>
</protein>
<keyword evidence="7 8" id="KW-0472">Membrane</keyword>
<evidence type="ECO:0000256" key="6">
    <source>
        <dbReference type="ARBA" id="ARBA00022989"/>
    </source>
</evidence>
<evidence type="ECO:0000256" key="3">
    <source>
        <dbReference type="ARBA" id="ARBA00022448"/>
    </source>
</evidence>
<feature type="transmembrane region" description="Helical" evidence="8">
    <location>
        <begin position="168"/>
        <end position="187"/>
    </location>
</feature>
<dbReference type="GO" id="GO:0022857">
    <property type="term" value="F:transmembrane transporter activity"/>
    <property type="evidence" value="ECO:0007669"/>
    <property type="project" value="InterPro"/>
</dbReference>
<evidence type="ECO:0000256" key="2">
    <source>
        <dbReference type="ARBA" id="ARBA00007935"/>
    </source>
</evidence>
<dbReference type="GO" id="GO:0033214">
    <property type="term" value="P:siderophore-iron import into cell"/>
    <property type="evidence" value="ECO:0007669"/>
    <property type="project" value="TreeGrafter"/>
</dbReference>
<feature type="transmembrane region" description="Helical" evidence="8">
    <location>
        <begin position="570"/>
        <end position="591"/>
    </location>
</feature>
<sequence length="712" mass="73632">MAITDHATNGSPSDHTALTHASARRLTPGVACSLLGLALLILGSHALTRDGLSLLQGLTALWSAPQFDQTANLSQANSALLSAQLVAHVSWWPRMICALLAGGALGMAGVLMQQVLRNPLAAPTTLGVASGASLAMMLATLFAPALMTGTGVAENGMTDGGFQLGREWVALIGGMVAMGLVFALAWARGMTPTIVVLAGLVINLYIGALGMVLLLFNQEALHGTLVWGAGSLAQNSWDGVITLVTRLVPGMLLALLLMRPLAVLDLDEANARSLGVSLRKLRLMSLGLAVFLSACVVSVLGIIGFIGLAAPACVRLMGARRLGQRLLWAPLFGALLLAVTDLVVASLDGLLPNLIPTGAMTAALGAPLLLWLIPRLKMTQGAGPISGGLSLVRRHPQPTRLHALLAIGVLLALLLALISGNTAEGWTLDGAWLHGNVSILDWRLPRVLAAAGAGILLALSGTLLQRLTNNPMASPEILGISGGTAIALMLTLLLVPGASQLTLLGAGVGGAALCLILLVLLNHRSGFIPERVLLCGVAITALYEAVRGIILADGDPRGQQILAWLSGSTYYVGLSAAVTVLALAIISVLMLRPLARWLDILPLGAASASALGIGVLRARLSLLGIVALLTALATLIVGPLSFVGLLAPHLARLLGLSRARDHMLGAVLCGALLMVLADWLGRQLLFPYEIPAGLMASLIGGSYFLWSLRKPS</sequence>
<feature type="transmembrane region" description="Helical" evidence="8">
    <location>
        <begin position="686"/>
        <end position="706"/>
    </location>
</feature>
<feature type="transmembrane region" description="Helical" evidence="8">
    <location>
        <begin position="194"/>
        <end position="216"/>
    </location>
</feature>
<feature type="transmembrane region" description="Helical" evidence="8">
    <location>
        <begin position="443"/>
        <end position="464"/>
    </location>
</feature>
<dbReference type="PANTHER" id="PTHR30472:SF37">
    <property type="entry name" value="FE(3+) DICITRATE TRANSPORT SYSTEM PERMEASE PROTEIN FECD-RELATED"/>
    <property type="match status" value="1"/>
</dbReference>
<dbReference type="AlphaFoldDB" id="A0A558HUC1"/>
<evidence type="ECO:0000256" key="5">
    <source>
        <dbReference type="ARBA" id="ARBA00022692"/>
    </source>
</evidence>
<comment type="caution">
    <text evidence="9">The sequence shown here is derived from an EMBL/GenBank/DDBJ whole genome shotgun (WGS) entry which is preliminary data.</text>
</comment>
<gene>
    <name evidence="9" type="primary">fhuB</name>
    <name evidence="9" type="ORF">FQP86_03255</name>
</gene>
<dbReference type="InterPro" id="IPR037294">
    <property type="entry name" value="ABC_BtuC-like"/>
</dbReference>
<feature type="transmembrane region" description="Helical" evidence="8">
    <location>
        <begin position="91"/>
        <end position="112"/>
    </location>
</feature>
<keyword evidence="4" id="KW-1003">Cell membrane</keyword>
<evidence type="ECO:0000313" key="9">
    <source>
        <dbReference type="EMBL" id="TVU72704.1"/>
    </source>
</evidence>
<feature type="transmembrane region" description="Helical" evidence="8">
    <location>
        <begin position="532"/>
        <end position="550"/>
    </location>
</feature>
<dbReference type="Proteomes" id="UP000319941">
    <property type="component" value="Unassembled WGS sequence"/>
</dbReference>
<accession>A0A558HUC1</accession>
<keyword evidence="5 8" id="KW-0812">Transmembrane</keyword>
<evidence type="ECO:0000256" key="7">
    <source>
        <dbReference type="ARBA" id="ARBA00023136"/>
    </source>
</evidence>
<keyword evidence="3" id="KW-0813">Transport</keyword>
<dbReference type="NCBIfam" id="NF007866">
    <property type="entry name" value="PRK10577.1-2"/>
    <property type="match status" value="1"/>
</dbReference>
<dbReference type="CDD" id="cd06550">
    <property type="entry name" value="TM_ABC_iron-siderophores_like"/>
    <property type="match status" value="2"/>
</dbReference>
<dbReference type="SUPFAM" id="SSF81345">
    <property type="entry name" value="ABC transporter involved in vitamin B12 uptake, BtuC"/>
    <property type="match status" value="2"/>
</dbReference>
<dbReference type="Gene3D" id="1.10.3470.10">
    <property type="entry name" value="ABC transporter involved in vitamin B12 uptake, BtuC"/>
    <property type="match status" value="2"/>
</dbReference>
<evidence type="ECO:0000256" key="8">
    <source>
        <dbReference type="SAM" id="Phobius"/>
    </source>
</evidence>
<feature type="transmembrane region" description="Helical" evidence="8">
    <location>
        <begin position="476"/>
        <end position="495"/>
    </location>
</feature>
<evidence type="ECO:0000256" key="4">
    <source>
        <dbReference type="ARBA" id="ARBA00022475"/>
    </source>
</evidence>
<feature type="transmembrane region" description="Helical" evidence="8">
    <location>
        <begin position="622"/>
        <end position="651"/>
    </location>
</feature>
<proteinExistence type="inferred from homology"/>
<dbReference type="PANTHER" id="PTHR30472">
    <property type="entry name" value="FERRIC ENTEROBACTIN TRANSPORT SYSTEM PERMEASE PROTEIN"/>
    <property type="match status" value="1"/>
</dbReference>
<dbReference type="OrthoDB" id="9811721at2"/>
<feature type="transmembrane region" description="Helical" evidence="8">
    <location>
        <begin position="326"/>
        <end position="347"/>
    </location>
</feature>
<feature type="transmembrane region" description="Helical" evidence="8">
    <location>
        <begin position="353"/>
        <end position="373"/>
    </location>
</feature>
<name>A0A558HUC1_9GAMM</name>
<reference evidence="9 10" key="1">
    <citation type="submission" date="2019-07" db="EMBL/GenBank/DDBJ databases">
        <title>Diversity of Bacteria from Kongsfjorden, Arctic.</title>
        <authorList>
            <person name="Yu Y."/>
        </authorList>
    </citation>
    <scope>NUCLEOTIDE SEQUENCE [LARGE SCALE GENOMIC DNA]</scope>
    <source>
        <strain evidence="9 10">SM1923</strain>
    </source>
</reference>
<keyword evidence="10" id="KW-1185">Reference proteome</keyword>
<dbReference type="GO" id="GO:0005886">
    <property type="term" value="C:plasma membrane"/>
    <property type="evidence" value="ECO:0007669"/>
    <property type="project" value="UniProtKB-SubCell"/>
</dbReference>
<evidence type="ECO:0000313" key="10">
    <source>
        <dbReference type="Proteomes" id="UP000319941"/>
    </source>
</evidence>
<evidence type="ECO:0000256" key="1">
    <source>
        <dbReference type="ARBA" id="ARBA00004651"/>
    </source>
</evidence>
<feature type="transmembrane region" description="Helical" evidence="8">
    <location>
        <begin position="598"/>
        <end position="616"/>
    </location>
</feature>